<comment type="similarity">
    <text evidence="1 2">Belongs to the polypeptide deformylase family.</text>
</comment>
<gene>
    <name evidence="2 3" type="primary">def</name>
    <name evidence="3" type="ORF">DL237_02135</name>
</gene>
<dbReference type="OrthoDB" id="9804313at2"/>
<dbReference type="NCBIfam" id="TIGR00079">
    <property type="entry name" value="pept_deformyl"/>
    <property type="match status" value="1"/>
</dbReference>
<dbReference type="EC" id="3.5.1.88" evidence="2"/>
<dbReference type="NCBIfam" id="NF001159">
    <property type="entry name" value="PRK00150.1-3"/>
    <property type="match status" value="1"/>
</dbReference>
<dbReference type="RefSeq" id="WP_119397388.1">
    <property type="nucleotide sequence ID" value="NZ_QWJJ01000002.1"/>
</dbReference>
<dbReference type="PANTHER" id="PTHR10458">
    <property type="entry name" value="PEPTIDE DEFORMYLASE"/>
    <property type="match status" value="1"/>
</dbReference>
<feature type="binding site" evidence="2">
    <location>
        <position position="139"/>
    </location>
    <ligand>
        <name>Fe cation</name>
        <dbReference type="ChEBI" id="CHEBI:24875"/>
    </ligand>
</feature>
<keyword evidence="4" id="KW-1185">Reference proteome</keyword>
<feature type="binding site" evidence="2">
    <location>
        <position position="135"/>
    </location>
    <ligand>
        <name>Fe cation</name>
        <dbReference type="ChEBI" id="CHEBI:24875"/>
    </ligand>
</feature>
<name>A0A399J6H1_9RHOB</name>
<sequence>MAVLDILRWPDPSLKAVCDPIERGADVAAFVADMFDTMYAAPGRGLAASQVGVLARVFVMDCTWKEGTRSPRACLNPEIVWRSDAMAVHTEGCLSIPGVTAEVPRPAEVVLRWHDPDWALHEERLSGFEAVCAQHEFDHLEGRVYLNYLAPDALEALMKAYEVLE</sequence>
<dbReference type="InterPro" id="IPR023635">
    <property type="entry name" value="Peptide_deformylase"/>
</dbReference>
<keyword evidence="2" id="KW-0648">Protein biosynthesis</keyword>
<dbReference type="HAMAP" id="MF_00163">
    <property type="entry name" value="Pep_deformylase"/>
    <property type="match status" value="1"/>
</dbReference>
<dbReference type="PRINTS" id="PR01576">
    <property type="entry name" value="PDEFORMYLASE"/>
</dbReference>
<dbReference type="InterPro" id="IPR036821">
    <property type="entry name" value="Peptide_deformylase_sf"/>
</dbReference>
<keyword evidence="2 3" id="KW-0378">Hydrolase</keyword>
<dbReference type="GO" id="GO:0042586">
    <property type="term" value="F:peptide deformylase activity"/>
    <property type="evidence" value="ECO:0007669"/>
    <property type="project" value="UniProtKB-UniRule"/>
</dbReference>
<keyword evidence="2" id="KW-0479">Metal-binding</keyword>
<dbReference type="Pfam" id="PF01327">
    <property type="entry name" value="Pep_deformylase"/>
    <property type="match status" value="1"/>
</dbReference>
<dbReference type="Proteomes" id="UP000265848">
    <property type="component" value="Unassembled WGS sequence"/>
</dbReference>
<dbReference type="EMBL" id="QWJJ01000002">
    <property type="protein sequence ID" value="RII40147.1"/>
    <property type="molecule type" value="Genomic_DNA"/>
</dbReference>
<dbReference type="PIRSF" id="PIRSF004749">
    <property type="entry name" value="Pep_def"/>
    <property type="match status" value="1"/>
</dbReference>
<protein>
    <recommendedName>
        <fullName evidence="2">Peptide deformylase</fullName>
        <shortName evidence="2">PDF</shortName>
        <ecNumber evidence="2">3.5.1.88</ecNumber>
    </recommendedName>
    <alternativeName>
        <fullName evidence="2">Polypeptide deformylase</fullName>
    </alternativeName>
</protein>
<organism evidence="3 4">
    <name type="scientific">Pseudooceanicola sediminis</name>
    <dbReference type="NCBI Taxonomy" id="2211117"/>
    <lineage>
        <taxon>Bacteria</taxon>
        <taxon>Pseudomonadati</taxon>
        <taxon>Pseudomonadota</taxon>
        <taxon>Alphaproteobacteria</taxon>
        <taxon>Rhodobacterales</taxon>
        <taxon>Paracoccaceae</taxon>
        <taxon>Pseudooceanicola</taxon>
    </lineage>
</organism>
<keyword evidence="2" id="KW-0408">Iron</keyword>
<dbReference type="GO" id="GO:0006412">
    <property type="term" value="P:translation"/>
    <property type="evidence" value="ECO:0007669"/>
    <property type="project" value="UniProtKB-UniRule"/>
</dbReference>
<proteinExistence type="inferred from homology"/>
<comment type="cofactor">
    <cofactor evidence="2">
        <name>Fe(2+)</name>
        <dbReference type="ChEBI" id="CHEBI:29033"/>
    </cofactor>
    <text evidence="2">Binds 1 Fe(2+) ion.</text>
</comment>
<evidence type="ECO:0000256" key="2">
    <source>
        <dbReference type="HAMAP-Rule" id="MF_00163"/>
    </source>
</evidence>
<feature type="binding site" evidence="2">
    <location>
        <position position="93"/>
    </location>
    <ligand>
        <name>Fe cation</name>
        <dbReference type="ChEBI" id="CHEBI:24875"/>
    </ligand>
</feature>
<reference evidence="3 4" key="1">
    <citation type="submission" date="2018-08" db="EMBL/GenBank/DDBJ databases">
        <title>Pseudooceanicola sediminis CY03 in the family Rhodobacteracea.</title>
        <authorList>
            <person name="Zhang Y.-J."/>
        </authorList>
    </citation>
    <scope>NUCLEOTIDE SEQUENCE [LARGE SCALE GENOMIC DNA]</scope>
    <source>
        <strain evidence="3 4">CY03</strain>
    </source>
</reference>
<evidence type="ECO:0000313" key="4">
    <source>
        <dbReference type="Proteomes" id="UP000265848"/>
    </source>
</evidence>
<dbReference type="CDD" id="cd00487">
    <property type="entry name" value="Pep_deformylase"/>
    <property type="match status" value="1"/>
</dbReference>
<evidence type="ECO:0000256" key="1">
    <source>
        <dbReference type="ARBA" id="ARBA00010759"/>
    </source>
</evidence>
<dbReference type="SUPFAM" id="SSF56420">
    <property type="entry name" value="Peptide deformylase"/>
    <property type="match status" value="1"/>
</dbReference>
<dbReference type="GO" id="GO:0046872">
    <property type="term" value="F:metal ion binding"/>
    <property type="evidence" value="ECO:0007669"/>
    <property type="project" value="UniProtKB-KW"/>
</dbReference>
<comment type="catalytic activity">
    <reaction evidence="2">
        <text>N-terminal N-formyl-L-methionyl-[peptide] + H2O = N-terminal L-methionyl-[peptide] + formate</text>
        <dbReference type="Rhea" id="RHEA:24420"/>
        <dbReference type="Rhea" id="RHEA-COMP:10639"/>
        <dbReference type="Rhea" id="RHEA-COMP:10640"/>
        <dbReference type="ChEBI" id="CHEBI:15377"/>
        <dbReference type="ChEBI" id="CHEBI:15740"/>
        <dbReference type="ChEBI" id="CHEBI:49298"/>
        <dbReference type="ChEBI" id="CHEBI:64731"/>
        <dbReference type="EC" id="3.5.1.88"/>
    </reaction>
</comment>
<feature type="active site" evidence="2">
    <location>
        <position position="136"/>
    </location>
</feature>
<comment type="caution">
    <text evidence="3">The sequence shown here is derived from an EMBL/GenBank/DDBJ whole genome shotgun (WGS) entry which is preliminary data.</text>
</comment>
<dbReference type="Gene3D" id="3.90.45.10">
    <property type="entry name" value="Peptide deformylase"/>
    <property type="match status" value="1"/>
</dbReference>
<dbReference type="AlphaFoldDB" id="A0A399J6H1"/>
<dbReference type="PANTHER" id="PTHR10458:SF22">
    <property type="entry name" value="PEPTIDE DEFORMYLASE"/>
    <property type="match status" value="1"/>
</dbReference>
<evidence type="ECO:0000313" key="3">
    <source>
        <dbReference type="EMBL" id="RII40147.1"/>
    </source>
</evidence>
<accession>A0A399J6H1</accession>
<comment type="function">
    <text evidence="2">Removes the formyl group from the N-terminal Met of newly synthesized proteins. Requires at least a dipeptide for an efficient rate of reaction. N-terminal L-methionine is a prerequisite for activity but the enzyme has broad specificity at other positions.</text>
</comment>